<sequence length="426" mass="46573">MNVAITPSAFSLPGAFSFEGDPADKRRQKKINDIVTMCLVIIAFVATMWLLQELSGFLVPLVFAVFLAFLMEPVLRCIVLAPQRCCRRARRARRHDDQCRLGFLETRGPMWLQSAWDFIGVALCFALIVLILGIPIVGSYQAISTFDWKDYADVDKVDQMQKALNAIGINNKTWDFGKLVADHESQVMDVASATIGVGSDIVLTLLLFIFSLAATLPGIHQGRPTPPVRDLMRRYLVWKSVATLIITLAVVLTLCAMKVPLVPVCAMLTFILNFIPNVGSFFAILAPLPLVYFKKHSTTADLVLAGLVPFCIHNVLGCLLEPQLMAQGLELNSLVVVMALTFWGCVWGIPGAVLSVPITCAIKLTLRDAENQNYLVKELRSRLEDPLGPGAESFVAAAPLAGMPQSPLPRVESELSTPLRGDSGAP</sequence>
<feature type="transmembrane region" description="Helical" evidence="9">
    <location>
        <begin position="241"/>
        <end position="261"/>
    </location>
</feature>
<gene>
    <name evidence="10" type="ORF">PCOR1329_LOCUS70638</name>
</gene>
<evidence type="ECO:0000256" key="8">
    <source>
        <dbReference type="SAM" id="MobiDB-lite"/>
    </source>
</evidence>
<feature type="transmembrane region" description="Helical" evidence="9">
    <location>
        <begin position="201"/>
        <end position="220"/>
    </location>
</feature>
<evidence type="ECO:0000256" key="4">
    <source>
        <dbReference type="ARBA" id="ARBA00022475"/>
    </source>
</evidence>
<feature type="transmembrane region" description="Helical" evidence="9">
    <location>
        <begin position="57"/>
        <end position="81"/>
    </location>
</feature>
<keyword evidence="3" id="KW-0813">Transport</keyword>
<dbReference type="EMBL" id="CAUYUJ010019344">
    <property type="protein sequence ID" value="CAK0890379.1"/>
    <property type="molecule type" value="Genomic_DNA"/>
</dbReference>
<keyword evidence="7 9" id="KW-0472">Membrane</keyword>
<comment type="subcellular location">
    <subcellularLocation>
        <location evidence="1">Cell membrane</location>
        <topology evidence="1">Multi-pass membrane protein</topology>
    </subcellularLocation>
</comment>
<evidence type="ECO:0000256" key="9">
    <source>
        <dbReference type="SAM" id="Phobius"/>
    </source>
</evidence>
<comment type="similarity">
    <text evidence="2">Belongs to the autoinducer-2 exporter (AI-2E) (TC 2.A.86) family.</text>
</comment>
<evidence type="ECO:0000256" key="7">
    <source>
        <dbReference type="ARBA" id="ARBA00023136"/>
    </source>
</evidence>
<dbReference type="PANTHER" id="PTHR21716:SF53">
    <property type="entry name" value="PERMEASE PERM-RELATED"/>
    <property type="match status" value="1"/>
</dbReference>
<keyword evidence="5 9" id="KW-0812">Transmembrane</keyword>
<name>A0ABN9WUC9_9DINO</name>
<evidence type="ECO:0008006" key="12">
    <source>
        <dbReference type="Google" id="ProtNLM"/>
    </source>
</evidence>
<dbReference type="InterPro" id="IPR002549">
    <property type="entry name" value="AI-2E-like"/>
</dbReference>
<evidence type="ECO:0000313" key="10">
    <source>
        <dbReference type="EMBL" id="CAK0890379.1"/>
    </source>
</evidence>
<dbReference type="Proteomes" id="UP001189429">
    <property type="component" value="Unassembled WGS sequence"/>
</dbReference>
<accession>A0ABN9WUC9</accession>
<feature type="transmembrane region" description="Helical" evidence="9">
    <location>
        <begin position="334"/>
        <end position="358"/>
    </location>
</feature>
<evidence type="ECO:0000256" key="6">
    <source>
        <dbReference type="ARBA" id="ARBA00022989"/>
    </source>
</evidence>
<dbReference type="Pfam" id="PF01594">
    <property type="entry name" value="AI-2E_transport"/>
    <property type="match status" value="1"/>
</dbReference>
<feature type="transmembrane region" description="Helical" evidence="9">
    <location>
        <begin position="115"/>
        <end position="138"/>
    </location>
</feature>
<evidence type="ECO:0000256" key="2">
    <source>
        <dbReference type="ARBA" id="ARBA00009773"/>
    </source>
</evidence>
<feature type="transmembrane region" description="Helical" evidence="9">
    <location>
        <begin position="267"/>
        <end position="290"/>
    </location>
</feature>
<evidence type="ECO:0000256" key="1">
    <source>
        <dbReference type="ARBA" id="ARBA00004651"/>
    </source>
</evidence>
<keyword evidence="6 9" id="KW-1133">Transmembrane helix</keyword>
<organism evidence="10 11">
    <name type="scientific">Prorocentrum cordatum</name>
    <dbReference type="NCBI Taxonomy" id="2364126"/>
    <lineage>
        <taxon>Eukaryota</taxon>
        <taxon>Sar</taxon>
        <taxon>Alveolata</taxon>
        <taxon>Dinophyceae</taxon>
        <taxon>Prorocentrales</taxon>
        <taxon>Prorocentraceae</taxon>
        <taxon>Prorocentrum</taxon>
    </lineage>
</organism>
<keyword evidence="4" id="KW-1003">Cell membrane</keyword>
<protein>
    <recommendedName>
        <fullName evidence="12">AI-2E family transporter</fullName>
    </recommendedName>
</protein>
<evidence type="ECO:0000256" key="3">
    <source>
        <dbReference type="ARBA" id="ARBA00022448"/>
    </source>
</evidence>
<evidence type="ECO:0000313" key="11">
    <source>
        <dbReference type="Proteomes" id="UP001189429"/>
    </source>
</evidence>
<feature type="transmembrane region" description="Helical" evidence="9">
    <location>
        <begin position="302"/>
        <end position="322"/>
    </location>
</feature>
<keyword evidence="11" id="KW-1185">Reference proteome</keyword>
<comment type="caution">
    <text evidence="10">The sequence shown here is derived from an EMBL/GenBank/DDBJ whole genome shotgun (WGS) entry which is preliminary data.</text>
</comment>
<evidence type="ECO:0000256" key="5">
    <source>
        <dbReference type="ARBA" id="ARBA00022692"/>
    </source>
</evidence>
<proteinExistence type="inferred from homology"/>
<reference evidence="10" key="1">
    <citation type="submission" date="2023-10" db="EMBL/GenBank/DDBJ databases">
        <authorList>
            <person name="Chen Y."/>
            <person name="Shah S."/>
            <person name="Dougan E. K."/>
            <person name="Thang M."/>
            <person name="Chan C."/>
        </authorList>
    </citation>
    <scope>NUCLEOTIDE SEQUENCE [LARGE SCALE GENOMIC DNA]</scope>
</reference>
<feature type="region of interest" description="Disordered" evidence="8">
    <location>
        <begin position="405"/>
        <end position="426"/>
    </location>
</feature>
<dbReference type="PANTHER" id="PTHR21716">
    <property type="entry name" value="TRANSMEMBRANE PROTEIN"/>
    <property type="match status" value="1"/>
</dbReference>
<feature type="transmembrane region" description="Helical" evidence="9">
    <location>
        <begin position="34"/>
        <end position="51"/>
    </location>
</feature>